<comment type="caution">
    <text evidence="2">The sequence shown here is derived from an EMBL/GenBank/DDBJ whole genome shotgun (WGS) entry which is preliminary data.</text>
</comment>
<dbReference type="InterPro" id="IPR044296">
    <property type="entry name" value="HIPP46"/>
</dbReference>
<keyword evidence="3" id="KW-1185">Reference proteome</keyword>
<dbReference type="AlphaFoldDB" id="A0AAW1WKZ3"/>
<accession>A0AAW1WKZ3</accession>
<dbReference type="EMBL" id="JBEDUW010000006">
    <property type="protein sequence ID" value="KAK9924298.1"/>
    <property type="molecule type" value="Genomic_DNA"/>
</dbReference>
<sequence length="135" mass="15257">MTWLKAIGFHNVFSAPRLQQKVVIKLSLHDDRTRSKAMKTAVGVEGVDSASLQQDKDQIEVTGNDVDVVLLTTLLRKSVKFAEVVSVNPVGEKKKEEEEKKEPKLDHIIVGWPHQVSPYPYYSQYYEPSPSCSIM</sequence>
<proteinExistence type="predicted"/>
<name>A0AAW1WKZ3_RUBAR</name>
<protein>
    <recommendedName>
        <fullName evidence="1">HMA domain-containing protein</fullName>
    </recommendedName>
</protein>
<dbReference type="GO" id="GO:0046872">
    <property type="term" value="F:metal ion binding"/>
    <property type="evidence" value="ECO:0007669"/>
    <property type="project" value="InterPro"/>
</dbReference>
<dbReference type="PANTHER" id="PTHR46371">
    <property type="entry name" value="OS04G0464100 PROTEIN"/>
    <property type="match status" value="1"/>
</dbReference>
<feature type="domain" description="HMA" evidence="1">
    <location>
        <begin position="19"/>
        <end position="87"/>
    </location>
</feature>
<dbReference type="Proteomes" id="UP001457282">
    <property type="component" value="Unassembled WGS sequence"/>
</dbReference>
<evidence type="ECO:0000313" key="2">
    <source>
        <dbReference type="EMBL" id="KAK9924298.1"/>
    </source>
</evidence>
<dbReference type="Gene3D" id="3.30.70.100">
    <property type="match status" value="1"/>
</dbReference>
<dbReference type="PROSITE" id="PS50846">
    <property type="entry name" value="HMA_2"/>
    <property type="match status" value="1"/>
</dbReference>
<evidence type="ECO:0000259" key="1">
    <source>
        <dbReference type="PROSITE" id="PS50846"/>
    </source>
</evidence>
<dbReference type="InterPro" id="IPR006121">
    <property type="entry name" value="HMA_dom"/>
</dbReference>
<reference evidence="2 3" key="1">
    <citation type="journal article" date="2023" name="G3 (Bethesda)">
        <title>A chromosome-length genome assembly and annotation of blackberry (Rubus argutus, cv. 'Hillquist').</title>
        <authorList>
            <person name="Bruna T."/>
            <person name="Aryal R."/>
            <person name="Dudchenko O."/>
            <person name="Sargent D.J."/>
            <person name="Mead D."/>
            <person name="Buti M."/>
            <person name="Cavallini A."/>
            <person name="Hytonen T."/>
            <person name="Andres J."/>
            <person name="Pham M."/>
            <person name="Weisz D."/>
            <person name="Mascagni F."/>
            <person name="Usai G."/>
            <person name="Natali L."/>
            <person name="Bassil N."/>
            <person name="Fernandez G.E."/>
            <person name="Lomsadze A."/>
            <person name="Armour M."/>
            <person name="Olukolu B."/>
            <person name="Poorten T."/>
            <person name="Britton C."/>
            <person name="Davik J."/>
            <person name="Ashrafi H."/>
            <person name="Aiden E.L."/>
            <person name="Borodovsky M."/>
            <person name="Worthington M."/>
        </authorList>
    </citation>
    <scope>NUCLEOTIDE SEQUENCE [LARGE SCALE GENOMIC DNA]</scope>
    <source>
        <strain evidence="2">PI 553951</strain>
    </source>
</reference>
<gene>
    <name evidence="2" type="ORF">M0R45_032678</name>
</gene>
<evidence type="ECO:0000313" key="3">
    <source>
        <dbReference type="Proteomes" id="UP001457282"/>
    </source>
</evidence>
<organism evidence="2 3">
    <name type="scientific">Rubus argutus</name>
    <name type="common">Southern blackberry</name>
    <dbReference type="NCBI Taxonomy" id="59490"/>
    <lineage>
        <taxon>Eukaryota</taxon>
        <taxon>Viridiplantae</taxon>
        <taxon>Streptophyta</taxon>
        <taxon>Embryophyta</taxon>
        <taxon>Tracheophyta</taxon>
        <taxon>Spermatophyta</taxon>
        <taxon>Magnoliopsida</taxon>
        <taxon>eudicotyledons</taxon>
        <taxon>Gunneridae</taxon>
        <taxon>Pentapetalae</taxon>
        <taxon>rosids</taxon>
        <taxon>fabids</taxon>
        <taxon>Rosales</taxon>
        <taxon>Rosaceae</taxon>
        <taxon>Rosoideae</taxon>
        <taxon>Rosoideae incertae sedis</taxon>
        <taxon>Rubus</taxon>
    </lineage>
</organism>